<protein>
    <submittedName>
        <fullName evidence="1">Uncharacterized protein</fullName>
    </submittedName>
</protein>
<accession>A0A3P7JKN1</accession>
<dbReference type="EMBL" id="UYYB01112244">
    <property type="protein sequence ID" value="VDM81303.1"/>
    <property type="molecule type" value="Genomic_DNA"/>
</dbReference>
<proteinExistence type="predicted"/>
<reference evidence="1 2" key="1">
    <citation type="submission" date="2018-11" db="EMBL/GenBank/DDBJ databases">
        <authorList>
            <consortium name="Pathogen Informatics"/>
        </authorList>
    </citation>
    <scope>NUCLEOTIDE SEQUENCE [LARGE SCALE GENOMIC DNA]</scope>
</reference>
<gene>
    <name evidence="1" type="ORF">SVUK_LOCUS16301</name>
</gene>
<evidence type="ECO:0000313" key="1">
    <source>
        <dbReference type="EMBL" id="VDM81303.1"/>
    </source>
</evidence>
<dbReference type="OrthoDB" id="41532at2759"/>
<organism evidence="1 2">
    <name type="scientific">Strongylus vulgaris</name>
    <name type="common">Blood worm</name>
    <dbReference type="NCBI Taxonomy" id="40348"/>
    <lineage>
        <taxon>Eukaryota</taxon>
        <taxon>Metazoa</taxon>
        <taxon>Ecdysozoa</taxon>
        <taxon>Nematoda</taxon>
        <taxon>Chromadorea</taxon>
        <taxon>Rhabditida</taxon>
        <taxon>Rhabditina</taxon>
        <taxon>Rhabditomorpha</taxon>
        <taxon>Strongyloidea</taxon>
        <taxon>Strongylidae</taxon>
        <taxon>Strongylus</taxon>
    </lineage>
</organism>
<name>A0A3P7JKN1_STRVU</name>
<dbReference type="Proteomes" id="UP000270094">
    <property type="component" value="Unassembled WGS sequence"/>
</dbReference>
<keyword evidence="2" id="KW-1185">Reference proteome</keyword>
<sequence length="68" mass="7406">MSGDISIATGQPSDKKEILDFLVKYFLADEPMNQAAGITAMDFLPIANIIATRCLRTPFSAVARDKSE</sequence>
<evidence type="ECO:0000313" key="2">
    <source>
        <dbReference type="Proteomes" id="UP000270094"/>
    </source>
</evidence>
<dbReference type="AlphaFoldDB" id="A0A3P7JKN1"/>
<dbReference type="Gene3D" id="3.40.630.30">
    <property type="match status" value="1"/>
</dbReference>